<evidence type="ECO:0008006" key="2">
    <source>
        <dbReference type="Google" id="ProtNLM"/>
    </source>
</evidence>
<protein>
    <recommendedName>
        <fullName evidence="2">Calcineurin-like phosphoesterase domain-containing protein</fullName>
    </recommendedName>
</protein>
<reference evidence="1" key="1">
    <citation type="journal article" date="2014" name="Front. Microbiol.">
        <title>High frequency of phylogenetically diverse reductive dehalogenase-homologous genes in deep subseafloor sedimentary metagenomes.</title>
        <authorList>
            <person name="Kawai M."/>
            <person name="Futagami T."/>
            <person name="Toyoda A."/>
            <person name="Takaki Y."/>
            <person name="Nishi S."/>
            <person name="Hori S."/>
            <person name="Arai W."/>
            <person name="Tsubouchi T."/>
            <person name="Morono Y."/>
            <person name="Uchiyama I."/>
            <person name="Ito T."/>
            <person name="Fujiyama A."/>
            <person name="Inagaki F."/>
            <person name="Takami H."/>
        </authorList>
    </citation>
    <scope>NUCLEOTIDE SEQUENCE</scope>
    <source>
        <strain evidence="1">Expedition CK06-06</strain>
    </source>
</reference>
<dbReference type="Gene3D" id="3.60.21.10">
    <property type="match status" value="1"/>
</dbReference>
<proteinExistence type="predicted"/>
<dbReference type="PANTHER" id="PTHR30337">
    <property type="entry name" value="COMPONENT OF ATP-DEPENDENT DSDNA EXONUCLEASE"/>
    <property type="match status" value="1"/>
</dbReference>
<accession>X1SNJ6</accession>
<dbReference type="AlphaFoldDB" id="X1SNJ6"/>
<evidence type="ECO:0000313" key="1">
    <source>
        <dbReference type="EMBL" id="GAI76935.1"/>
    </source>
</evidence>
<gene>
    <name evidence="1" type="ORF">S12H4_18526</name>
</gene>
<dbReference type="PANTHER" id="PTHR30337:SF0">
    <property type="entry name" value="NUCLEASE SBCCD SUBUNIT D"/>
    <property type="match status" value="1"/>
</dbReference>
<dbReference type="InterPro" id="IPR050535">
    <property type="entry name" value="DNA_Repair-Maintenance_Comp"/>
</dbReference>
<dbReference type="EMBL" id="BARW01009159">
    <property type="protein sequence ID" value="GAI76935.1"/>
    <property type="molecule type" value="Genomic_DNA"/>
</dbReference>
<organism evidence="1">
    <name type="scientific">marine sediment metagenome</name>
    <dbReference type="NCBI Taxonomy" id="412755"/>
    <lineage>
        <taxon>unclassified sequences</taxon>
        <taxon>metagenomes</taxon>
        <taxon>ecological metagenomes</taxon>
    </lineage>
</organism>
<comment type="caution">
    <text evidence="1">The sequence shown here is derived from an EMBL/GenBank/DDBJ whole genome shotgun (WGS) entry which is preliminary data.</text>
</comment>
<name>X1SNJ6_9ZZZZ</name>
<sequence length="188" mass="21539">MTIGQEHMLLLSNVANPAFDYIALGHIHKHQVLSHNPPVVYPGSLERLDFSEEEDNKGFYIVEIEPDKETGKRQVSFDFHQVTGRRFLTINIGIESPDPEPTSTVLRAIAEQEDRVRDAIVRLNISLPAEIEGQLRDNDIRNMLKEAYYFTIAKDIQRETRLRLGKWTAEEIPPLDALKAYLESKKVS</sequence>
<dbReference type="SUPFAM" id="SSF56300">
    <property type="entry name" value="Metallo-dependent phosphatases"/>
    <property type="match status" value="1"/>
</dbReference>
<feature type="non-terminal residue" evidence="1">
    <location>
        <position position="188"/>
    </location>
</feature>
<dbReference type="InterPro" id="IPR029052">
    <property type="entry name" value="Metallo-depent_PP-like"/>
</dbReference>